<dbReference type="GO" id="GO:0031965">
    <property type="term" value="C:nuclear membrane"/>
    <property type="evidence" value="ECO:0007669"/>
    <property type="project" value="UniProtKB-SubCell"/>
</dbReference>
<keyword evidence="3" id="KW-0812">Transmembrane</keyword>
<evidence type="ECO:0000256" key="3">
    <source>
        <dbReference type="ARBA" id="ARBA00022692"/>
    </source>
</evidence>
<dbReference type="OMA" id="HDDVRWF"/>
<dbReference type="InterPro" id="IPR005612">
    <property type="entry name" value="CCAAT-binding_factor"/>
</dbReference>
<reference evidence="7 8" key="1">
    <citation type="journal article" date="2011" name="PLoS Pathog.">
        <title>Endophytic Life Strategies Decoded by Genome and Transcriptome Analyses of the Mutualistic Root Symbiont Piriformospora indica.</title>
        <authorList>
            <person name="Zuccaro A."/>
            <person name="Lahrmann U."/>
            <person name="Guldener U."/>
            <person name="Langen G."/>
            <person name="Pfiffi S."/>
            <person name="Biedenkopf D."/>
            <person name="Wong P."/>
            <person name="Samans B."/>
            <person name="Grimm C."/>
            <person name="Basiewicz M."/>
            <person name="Murat C."/>
            <person name="Martin F."/>
            <person name="Kogel K.H."/>
        </authorList>
    </citation>
    <scope>NUCLEOTIDE SEQUENCE [LARGE SCALE GENOMIC DNA]</scope>
    <source>
        <strain evidence="7 8">DSM 11827</strain>
    </source>
</reference>
<evidence type="ECO:0000256" key="1">
    <source>
        <dbReference type="ARBA" id="ARBA00004232"/>
    </source>
</evidence>
<comment type="subcellular location">
    <subcellularLocation>
        <location evidence="1">Nucleus membrane</location>
        <topology evidence="1">Multi-pass membrane protein</topology>
    </subcellularLocation>
</comment>
<dbReference type="FunCoup" id="G4T7M4">
    <property type="interactions" value="427"/>
</dbReference>
<dbReference type="GO" id="GO:0042254">
    <property type="term" value="P:ribosome biogenesis"/>
    <property type="evidence" value="ECO:0007669"/>
    <property type="project" value="InterPro"/>
</dbReference>
<feature type="domain" description="CCAAT-binding factor" evidence="6">
    <location>
        <begin position="350"/>
        <end position="497"/>
    </location>
</feature>
<dbReference type="GO" id="GO:0030692">
    <property type="term" value="C:Noc4p-Nop14p complex"/>
    <property type="evidence" value="ECO:0007669"/>
    <property type="project" value="TreeGrafter"/>
</dbReference>
<feature type="compositionally biased region" description="Acidic residues" evidence="5">
    <location>
        <begin position="245"/>
        <end position="254"/>
    </location>
</feature>
<keyword evidence="8" id="KW-1185">Reference proteome</keyword>
<organism evidence="7 8">
    <name type="scientific">Serendipita indica (strain DSM 11827)</name>
    <name type="common">Root endophyte fungus</name>
    <name type="synonym">Piriformospora indica</name>
    <dbReference type="NCBI Taxonomy" id="1109443"/>
    <lineage>
        <taxon>Eukaryota</taxon>
        <taxon>Fungi</taxon>
        <taxon>Dikarya</taxon>
        <taxon>Basidiomycota</taxon>
        <taxon>Agaricomycotina</taxon>
        <taxon>Agaricomycetes</taxon>
        <taxon>Sebacinales</taxon>
        <taxon>Serendipitaceae</taxon>
        <taxon>Serendipita</taxon>
    </lineage>
</organism>
<dbReference type="PANTHER" id="PTHR12455:SF0">
    <property type="entry name" value="NUCLEOLAR COMPLEX PROTEIN 4 HOMOLOG"/>
    <property type="match status" value="1"/>
</dbReference>
<proteinExistence type="inferred from homology"/>
<dbReference type="InterPro" id="IPR016024">
    <property type="entry name" value="ARM-type_fold"/>
</dbReference>
<keyword evidence="4" id="KW-0472">Membrane</keyword>
<evidence type="ECO:0000313" key="8">
    <source>
        <dbReference type="Proteomes" id="UP000007148"/>
    </source>
</evidence>
<dbReference type="SUPFAM" id="SSF48371">
    <property type="entry name" value="ARM repeat"/>
    <property type="match status" value="1"/>
</dbReference>
<protein>
    <submittedName>
        <fullName evidence="7">Related to NOC4-ribosome biogenesis protein</fullName>
    </submittedName>
</protein>
<dbReference type="AlphaFoldDB" id="G4T7M4"/>
<dbReference type="GO" id="GO:0032040">
    <property type="term" value="C:small-subunit processome"/>
    <property type="evidence" value="ECO:0007669"/>
    <property type="project" value="TreeGrafter"/>
</dbReference>
<sequence length="564" mass="64234">MSRPTKKRKIQDSNAERTNNIQEIENSLQAAVSQGSSLNRLSDLLEIAEKNGEDPKVLHKALYALYRTFSLLISKNWFHSPQAPSEKAQIVRQWLFKRLDQYLGILFALLDHSEPLILDAAWQIPLSLLKQLSSSLSAATGRPQIHYRIFRQIVPAYITSDTALVRLKKLTNEYDDIRWFILREIPSLLSAHSSVPDNNVTEHVLELLENIDSMPSQKDDINEFYITELSKPPAGVKFNQKAQENSEDSDDDDDWSKFFDTQPAEETASAPERDGRASEFSTHKALFYVQSHRAQFSAAWLALMQHIKTSPERSNRVLSILHRSIMPHLTQPLQLVDWIGACVDFDGATALLAFNALFVLIQKHNLDYPDFYTRLYALLDANILHVRYRARFFRLLEVFLSSTHLPATLLASFLKRLARLSLSAPPPAIIMIIPFTYNILKRHPSLMPMIHRDFDPTIETDPFLAEEPSPLRTNAISSSLWELNSHRSHYAAPVSTLTQIFSEAFTKPSYMQEDFLDHTYGTLYTSETKRKITKEPALNIVASSNLFGPPEELSVSTDPCGLWA</sequence>
<gene>
    <name evidence="7" type="ORF">PIIN_01163</name>
</gene>
<comment type="similarity">
    <text evidence="2">Belongs to the CBF/MAK21 family.</text>
</comment>
<keyword evidence="4" id="KW-1133">Transmembrane helix</keyword>
<evidence type="ECO:0000256" key="2">
    <source>
        <dbReference type="ARBA" id="ARBA00007797"/>
    </source>
</evidence>
<dbReference type="HOGENOM" id="CLU_015945_1_0_1"/>
<evidence type="ECO:0000256" key="4">
    <source>
        <dbReference type="ARBA" id="ARBA00022989"/>
    </source>
</evidence>
<evidence type="ECO:0000256" key="5">
    <source>
        <dbReference type="SAM" id="MobiDB-lite"/>
    </source>
</evidence>
<dbReference type="eggNOG" id="KOG2154">
    <property type="taxonomic scope" value="Eukaryota"/>
</dbReference>
<evidence type="ECO:0000313" key="7">
    <source>
        <dbReference type="EMBL" id="CCA67332.1"/>
    </source>
</evidence>
<accession>G4T7M4</accession>
<dbReference type="OrthoDB" id="10263185at2759"/>
<dbReference type="STRING" id="1109443.G4T7M4"/>
<dbReference type="InParanoid" id="G4T7M4"/>
<comment type="caution">
    <text evidence="7">The sequence shown here is derived from an EMBL/GenBank/DDBJ whole genome shotgun (WGS) entry which is preliminary data.</text>
</comment>
<dbReference type="Proteomes" id="UP000007148">
    <property type="component" value="Unassembled WGS sequence"/>
</dbReference>
<evidence type="ECO:0000259" key="6">
    <source>
        <dbReference type="Pfam" id="PF03914"/>
    </source>
</evidence>
<feature type="region of interest" description="Disordered" evidence="5">
    <location>
        <begin position="239"/>
        <end position="277"/>
    </location>
</feature>
<dbReference type="InterPro" id="IPR027193">
    <property type="entry name" value="Noc4"/>
</dbReference>
<dbReference type="EMBL" id="CAFZ01000012">
    <property type="protein sequence ID" value="CCA67332.1"/>
    <property type="molecule type" value="Genomic_DNA"/>
</dbReference>
<dbReference type="Pfam" id="PF03914">
    <property type="entry name" value="CBF"/>
    <property type="match status" value="1"/>
</dbReference>
<dbReference type="PANTHER" id="PTHR12455">
    <property type="entry name" value="NUCLEOLAR COMPLEX PROTEIN 4"/>
    <property type="match status" value="1"/>
</dbReference>
<name>G4T7M4_SERID</name>